<dbReference type="Pfam" id="PF13344">
    <property type="entry name" value="Hydrolase_6"/>
    <property type="match status" value="1"/>
</dbReference>
<dbReference type="GO" id="GO:0005737">
    <property type="term" value="C:cytoplasm"/>
    <property type="evidence" value="ECO:0007669"/>
    <property type="project" value="TreeGrafter"/>
</dbReference>
<organism evidence="1 2">
    <name type="scientific">Shouchella clausii</name>
    <name type="common">Alkalihalobacillus clausii</name>
    <dbReference type="NCBI Taxonomy" id="79880"/>
    <lineage>
        <taxon>Bacteria</taxon>
        <taxon>Bacillati</taxon>
        <taxon>Bacillota</taxon>
        <taxon>Bacilli</taxon>
        <taxon>Bacillales</taxon>
        <taxon>Bacillaceae</taxon>
        <taxon>Shouchella</taxon>
    </lineage>
</organism>
<comment type="caution">
    <text evidence="1">The sequence shown here is derived from an EMBL/GenBank/DDBJ whole genome shotgun (WGS) entry which is preliminary data.</text>
</comment>
<gene>
    <name evidence="1" type="ORF">CHH72_17940</name>
</gene>
<dbReference type="PANTHER" id="PTHR19288">
    <property type="entry name" value="4-NITROPHENYLPHOSPHATASE-RELATED"/>
    <property type="match status" value="1"/>
</dbReference>
<evidence type="ECO:0008006" key="3">
    <source>
        <dbReference type="Google" id="ProtNLM"/>
    </source>
</evidence>
<accession>A0A268NW03</accession>
<dbReference type="Gene3D" id="3.40.50.1000">
    <property type="entry name" value="HAD superfamily/HAD-like"/>
    <property type="match status" value="2"/>
</dbReference>
<dbReference type="NCBIfam" id="TIGR01460">
    <property type="entry name" value="HAD-SF-IIA"/>
    <property type="match status" value="1"/>
</dbReference>
<name>A0A268NW03_SHOCL</name>
<dbReference type="GO" id="GO:0016791">
    <property type="term" value="F:phosphatase activity"/>
    <property type="evidence" value="ECO:0007669"/>
    <property type="project" value="TreeGrafter"/>
</dbReference>
<dbReference type="EMBL" id="NPCC01000033">
    <property type="protein sequence ID" value="PAE87598.1"/>
    <property type="molecule type" value="Genomic_DNA"/>
</dbReference>
<dbReference type="SUPFAM" id="SSF56784">
    <property type="entry name" value="HAD-like"/>
    <property type="match status" value="1"/>
</dbReference>
<evidence type="ECO:0000313" key="1">
    <source>
        <dbReference type="EMBL" id="PAE87598.1"/>
    </source>
</evidence>
<dbReference type="Proteomes" id="UP000216207">
    <property type="component" value="Unassembled WGS sequence"/>
</dbReference>
<dbReference type="InterPro" id="IPR006357">
    <property type="entry name" value="HAD-SF_hydro_IIA"/>
</dbReference>
<dbReference type="Pfam" id="PF13242">
    <property type="entry name" value="Hydrolase_like"/>
    <property type="match status" value="1"/>
</dbReference>
<dbReference type="InterPro" id="IPR036412">
    <property type="entry name" value="HAD-like_sf"/>
</dbReference>
<proteinExistence type="predicted"/>
<evidence type="ECO:0000313" key="2">
    <source>
        <dbReference type="Proteomes" id="UP000216207"/>
    </source>
</evidence>
<reference evidence="1 2" key="1">
    <citation type="submission" date="2017-07" db="EMBL/GenBank/DDBJ databases">
        <title>Isolation and whole genome analysis of endospore-forming bacteria from heroin.</title>
        <authorList>
            <person name="Kalinowski J."/>
            <person name="Ahrens B."/>
            <person name="Al-Dilaimi A."/>
            <person name="Winkler A."/>
            <person name="Wibberg D."/>
            <person name="Schleenbecker U."/>
            <person name="Ruckert C."/>
            <person name="Wolfel R."/>
            <person name="Grass G."/>
        </authorList>
    </citation>
    <scope>NUCLEOTIDE SEQUENCE [LARGE SCALE GENOMIC DNA]</scope>
    <source>
        <strain evidence="1 2">7539</strain>
    </source>
</reference>
<protein>
    <recommendedName>
        <fullName evidence="3">Acid sugar phosphatase</fullName>
    </recommendedName>
</protein>
<dbReference type="PANTHER" id="PTHR19288:SF46">
    <property type="entry name" value="HALOACID DEHALOGENASE-LIKE HYDROLASE DOMAIN-CONTAINING PROTEIN 2"/>
    <property type="match status" value="1"/>
</dbReference>
<dbReference type="InterPro" id="IPR023214">
    <property type="entry name" value="HAD_sf"/>
</dbReference>
<dbReference type="AlphaFoldDB" id="A0A268NW03"/>
<sequence length="289" mass="31991">MLVLSYVYQCLLGFFVVEKRRMGMDKYSHYFFDLDGTLLHGGMLLPGAKELVDALCANGKHVYFLTNHPVRSRKVLSADLQKLGLEITYNQLLTPVMGLIEYVHSNGLASRKLYVAGSNMIREELFELGLHIGDCERGNGPEQIAVVLGMSPDLTYRQLQEALWLIQNGASLILLNEDLLCPHPKGFLIDTGSLARLLDHPRFGHQTVSVGKPSYWMQKALLRVMEGKIDDAVIIGDSLLSDIGIGNALGIDTILVYSGVTTKDQLFGTAHHPTSVYASVQEIYQTIKG</sequence>